<feature type="transmembrane region" description="Helical" evidence="1">
    <location>
        <begin position="12"/>
        <end position="33"/>
    </location>
</feature>
<evidence type="ECO:0000313" key="3">
    <source>
        <dbReference type="EMBL" id="MCX2745103.1"/>
    </source>
</evidence>
<dbReference type="Proteomes" id="UP001209885">
    <property type="component" value="Unassembled WGS sequence"/>
</dbReference>
<organism evidence="3 4">
    <name type="scientific">Mangrovivirga halotolerans</name>
    <dbReference type="NCBI Taxonomy" id="2993936"/>
    <lineage>
        <taxon>Bacteria</taxon>
        <taxon>Pseudomonadati</taxon>
        <taxon>Bacteroidota</taxon>
        <taxon>Cytophagia</taxon>
        <taxon>Cytophagales</taxon>
        <taxon>Mangrovivirgaceae</taxon>
        <taxon>Mangrovivirga</taxon>
    </lineage>
</organism>
<comment type="caution">
    <text evidence="3">The sequence shown here is derived from an EMBL/GenBank/DDBJ whole genome shotgun (WGS) entry which is preliminary data.</text>
</comment>
<sequence>MKRNSDFRIRSGSFFRHVIGATFFIFAFIFIAGKFLNSLDFLDPVGEALADFDFTDIAFIEFREEPTDDERITLVNIGQLNRAGIARQLEIINKYDPKVVGVDIEFDGAKDSISDLMLKFGLAETENLVLISRLEYDSSSGIFNVVTPPESFLEHGTLSYANLISPAGSQEQLKTCRSFSPAEPTTRDSMMAFSVALAKMYSPEKTNSFLERGNPYELINFRRNIFDPYGYSVFHGRYLSVDPFQILEENFEPEIIKDRIVILGYLGENILDPSWEDKYITPLNVNYAGRTNPDMFGAVIHANIISMILDEDYINEMGQTQSIVWAILLCLLNVACFMIVYYRLPDWYDGITKLIQLVEVIFLFFVIIYVFAVYSYKMHLELAIIAIALSGDMLEIYNGVIKNISIKIKRKIKPKLSWSE</sequence>
<dbReference type="EMBL" id="JAPFQN010000007">
    <property type="protein sequence ID" value="MCX2745103.1"/>
    <property type="molecule type" value="Genomic_DNA"/>
</dbReference>
<gene>
    <name evidence="3" type="ORF">OO013_14580</name>
</gene>
<protein>
    <submittedName>
        <fullName evidence="3">CHASE2 domain-containing protein</fullName>
    </submittedName>
</protein>
<feature type="transmembrane region" description="Helical" evidence="1">
    <location>
        <begin position="323"/>
        <end position="342"/>
    </location>
</feature>
<dbReference type="RefSeq" id="WP_266057649.1">
    <property type="nucleotide sequence ID" value="NZ_JAPFQN010000007.1"/>
</dbReference>
<evidence type="ECO:0000256" key="1">
    <source>
        <dbReference type="SAM" id="Phobius"/>
    </source>
</evidence>
<evidence type="ECO:0000259" key="2">
    <source>
        <dbReference type="SMART" id="SM01080"/>
    </source>
</evidence>
<feature type="transmembrane region" description="Helical" evidence="1">
    <location>
        <begin position="354"/>
        <end position="376"/>
    </location>
</feature>
<keyword evidence="4" id="KW-1185">Reference proteome</keyword>
<feature type="domain" description="CHASE2" evidence="2">
    <location>
        <begin position="47"/>
        <end position="337"/>
    </location>
</feature>
<accession>A0ABT3RTJ5</accession>
<reference evidence="3 4" key="1">
    <citation type="submission" date="2022-11" db="EMBL/GenBank/DDBJ databases">
        <title>The characterization of three novel Bacteroidetes species and genomic analysis of their roles in tidal elemental geochemical cycles.</title>
        <authorList>
            <person name="Ma K."/>
        </authorList>
    </citation>
    <scope>NUCLEOTIDE SEQUENCE [LARGE SCALE GENOMIC DNA]</scope>
    <source>
        <strain evidence="3 4">M17</strain>
    </source>
</reference>
<evidence type="ECO:0000313" key="4">
    <source>
        <dbReference type="Proteomes" id="UP001209885"/>
    </source>
</evidence>
<dbReference type="Pfam" id="PF05226">
    <property type="entry name" value="CHASE2"/>
    <property type="match status" value="1"/>
</dbReference>
<keyword evidence="1" id="KW-1133">Transmembrane helix</keyword>
<name>A0ABT3RTJ5_9BACT</name>
<keyword evidence="1" id="KW-0812">Transmembrane</keyword>
<keyword evidence="1" id="KW-0472">Membrane</keyword>
<feature type="transmembrane region" description="Helical" evidence="1">
    <location>
        <begin position="382"/>
        <end position="401"/>
    </location>
</feature>
<dbReference type="InterPro" id="IPR007890">
    <property type="entry name" value="CHASE2"/>
</dbReference>
<dbReference type="SMART" id="SM01080">
    <property type="entry name" value="CHASE2"/>
    <property type="match status" value="1"/>
</dbReference>
<proteinExistence type="predicted"/>